<protein>
    <submittedName>
        <fullName evidence="1">Uncharacterized protein</fullName>
    </submittedName>
</protein>
<dbReference type="EMBL" id="MFRA01000005">
    <property type="protein sequence ID" value="OGH92592.1"/>
    <property type="molecule type" value="Genomic_DNA"/>
</dbReference>
<evidence type="ECO:0000313" key="1">
    <source>
        <dbReference type="EMBL" id="OGH92592.1"/>
    </source>
</evidence>
<evidence type="ECO:0000313" key="2">
    <source>
        <dbReference type="Proteomes" id="UP000176634"/>
    </source>
</evidence>
<proteinExistence type="predicted"/>
<organism evidence="1 2">
    <name type="scientific">Candidatus Magasanikbacteria bacterium RIFOXYD1_FULL_40_23</name>
    <dbReference type="NCBI Taxonomy" id="1798705"/>
    <lineage>
        <taxon>Bacteria</taxon>
        <taxon>Candidatus Magasanikiibacteriota</taxon>
    </lineage>
</organism>
<name>A0A1F6P8W3_9BACT</name>
<comment type="caution">
    <text evidence="1">The sequence shown here is derived from an EMBL/GenBank/DDBJ whole genome shotgun (WGS) entry which is preliminary data.</text>
</comment>
<dbReference type="STRING" id="1798705.A2563_02860"/>
<gene>
    <name evidence="1" type="ORF">A2563_02860</name>
</gene>
<dbReference type="Proteomes" id="UP000176634">
    <property type="component" value="Unassembled WGS sequence"/>
</dbReference>
<reference evidence="1 2" key="1">
    <citation type="journal article" date="2016" name="Nat. Commun.">
        <title>Thousands of microbial genomes shed light on interconnected biogeochemical processes in an aquifer system.</title>
        <authorList>
            <person name="Anantharaman K."/>
            <person name="Brown C.T."/>
            <person name="Hug L.A."/>
            <person name="Sharon I."/>
            <person name="Castelle C.J."/>
            <person name="Probst A.J."/>
            <person name="Thomas B.C."/>
            <person name="Singh A."/>
            <person name="Wilkins M.J."/>
            <person name="Karaoz U."/>
            <person name="Brodie E.L."/>
            <person name="Williams K.H."/>
            <person name="Hubbard S.S."/>
            <person name="Banfield J.F."/>
        </authorList>
    </citation>
    <scope>NUCLEOTIDE SEQUENCE [LARGE SCALE GENOMIC DNA]</scope>
</reference>
<sequence>MKTTTFTIGIIIALAVGGGIGYSSGKNINNNSAQTKELQDSIAMMKEQSASIQTMATMMKTGGSMMQEMGMELKNDGAVSKGKDMEMMGEKYMKENIKASESSGTMKNMMSK</sequence>
<accession>A0A1F6P8W3</accession>
<dbReference type="AlphaFoldDB" id="A0A1F6P8W3"/>